<dbReference type="AlphaFoldDB" id="A0A376DP07"/>
<dbReference type="OrthoDB" id="10019629at2"/>
<dbReference type="Proteomes" id="UP000273270">
    <property type="component" value="Chromosome"/>
</dbReference>
<reference evidence="5" key="3">
    <citation type="submission" date="2018-11" db="EMBL/GenBank/DDBJ databases">
        <title>Proposal to divide the Flavobacteriaceae and reorganize its genera based on Amino Acid Identity values calculated from whole genome sequences.</title>
        <authorList>
            <person name="Nicholson A.C."/>
            <person name="Gulvik C.A."/>
            <person name="Whitney A.M."/>
            <person name="Humrighouse B.W."/>
            <person name="Bell M."/>
            <person name="Holmes B."/>
            <person name="Steigerwalt A.G."/>
            <person name="Villarma A."/>
            <person name="Sheth M."/>
            <person name="Batra D."/>
            <person name="Pryor J."/>
            <person name="Bernardet J.-F."/>
            <person name="Hugo C."/>
            <person name="Kampfer P."/>
            <person name="Newman J."/>
            <person name="McQuiston J.R."/>
        </authorList>
    </citation>
    <scope>NUCLEOTIDE SEQUENCE [LARGE SCALE GENOMIC DNA]</scope>
    <source>
        <strain evidence="5">G0188</strain>
    </source>
</reference>
<evidence type="ECO:0000313" key="4">
    <source>
        <dbReference type="Proteomes" id="UP000255224"/>
    </source>
</evidence>
<feature type="region of interest" description="Disordered" evidence="1">
    <location>
        <begin position="346"/>
        <end position="365"/>
    </location>
</feature>
<name>A0A376DP07_CHRCU</name>
<sequence length="365" mass="43776">MNRKEFEEKYKNAKLPEDLQELLNNAAKDANLILSEYETEYQKIQHSYSSFFHTNGIIKPYDIKEFFSWIANRYPDKNLSFIIEVAKNPNSYKMFHDYNLSLFNGKDNNITNLDAWNINEIFDFIRNEDIAEFDIYKLLKNYTENFDSEIIRSVLKDLEFYLFVEKEEIEAKFSFDEVDSAIALRKEKGLEIPYYKSIEANELTEKQKQFRRQAEEKGFNFDNPIINKEQLLFPYEFMNLYRLKNLLNSKLQGNNKKSNEPITKSNNNDTIKNIDLDTGIDKDLLNYLSENFRSSDKRFNDLTKYNQIYRVLNNGREYNIEHRAYKKLIKELFGFDYLNREIKGETKKHQTQLDKHTKNYNDLKK</sequence>
<protein>
    <submittedName>
        <fullName evidence="3">Uncharacterized protein</fullName>
    </submittedName>
</protein>
<dbReference type="RefSeq" id="WP_123878220.1">
    <property type="nucleotide sequence ID" value="NZ_CP033920.1"/>
</dbReference>
<reference evidence="3 4" key="1">
    <citation type="submission" date="2018-06" db="EMBL/GenBank/DDBJ databases">
        <authorList>
            <consortium name="Pathogen Informatics"/>
            <person name="Doyle S."/>
        </authorList>
    </citation>
    <scope>NUCLEOTIDE SEQUENCE [LARGE SCALE GENOMIC DNA]</scope>
    <source>
        <strain evidence="3 4">NCTC13533</strain>
    </source>
</reference>
<dbReference type="EMBL" id="UFVQ01000003">
    <property type="protein sequence ID" value="STC92190.1"/>
    <property type="molecule type" value="Genomic_DNA"/>
</dbReference>
<evidence type="ECO:0000256" key="1">
    <source>
        <dbReference type="SAM" id="MobiDB-lite"/>
    </source>
</evidence>
<evidence type="ECO:0000313" key="2">
    <source>
        <dbReference type="EMBL" id="AZA48397.1"/>
    </source>
</evidence>
<proteinExistence type="predicted"/>
<dbReference type="Proteomes" id="UP000255224">
    <property type="component" value="Unassembled WGS sequence"/>
</dbReference>
<organism evidence="3 4">
    <name type="scientific">Chryseobacterium carnipullorum</name>
    <dbReference type="NCBI Taxonomy" id="1124835"/>
    <lineage>
        <taxon>Bacteria</taxon>
        <taxon>Pseudomonadati</taxon>
        <taxon>Bacteroidota</taxon>
        <taxon>Flavobacteriia</taxon>
        <taxon>Flavobacteriales</taxon>
        <taxon>Weeksellaceae</taxon>
        <taxon>Chryseobacterium group</taxon>
        <taxon>Chryseobacterium</taxon>
    </lineage>
</organism>
<gene>
    <name evidence="2" type="ORF">EG346_09450</name>
    <name evidence="3" type="ORF">NCTC13533_00259</name>
</gene>
<evidence type="ECO:0000313" key="3">
    <source>
        <dbReference type="EMBL" id="STC92190.1"/>
    </source>
</evidence>
<reference evidence="2" key="2">
    <citation type="submission" date="2018-11" db="EMBL/GenBank/DDBJ databases">
        <title>Proposal to divide the Flavobacteriaceae and reorganize its genera based on Amino Acid Identity values calculated from whole genome sequences.</title>
        <authorList>
            <person name="Nicholson A.C."/>
            <person name="Gulvik C.A."/>
            <person name="Whitney A.M."/>
            <person name="Humrighouse B.W."/>
            <person name="Bell M."/>
            <person name="Holmes B."/>
            <person name="Steigerwalt A."/>
            <person name="Villarma A."/>
            <person name="Sheth M."/>
            <person name="Batra D."/>
            <person name="Pryor J."/>
            <person name="Bernardet J.-F."/>
            <person name="Hugo C."/>
            <person name="Kampfer P."/>
            <person name="Newman J."/>
            <person name="Mcquiston J.R."/>
        </authorList>
    </citation>
    <scope>NUCLEOTIDE SEQUENCE [LARGE SCALE GENOMIC DNA]</scope>
    <source>
        <strain evidence="2">G0188</strain>
    </source>
</reference>
<evidence type="ECO:0000313" key="5">
    <source>
        <dbReference type="Proteomes" id="UP000273270"/>
    </source>
</evidence>
<dbReference type="KEGG" id="ccau:EG346_09450"/>
<accession>A0A376DP07</accession>
<dbReference type="EMBL" id="CP033920">
    <property type="protein sequence ID" value="AZA48397.1"/>
    <property type="molecule type" value="Genomic_DNA"/>
</dbReference>
<keyword evidence="5" id="KW-1185">Reference proteome</keyword>
<accession>A0A3G6M0V7</accession>